<keyword evidence="4" id="KW-1185">Reference proteome</keyword>
<reference evidence="3 4" key="1">
    <citation type="submission" date="2019-10" db="EMBL/GenBank/DDBJ databases">
        <title>Two novel species isolated from a subtropical stream in China.</title>
        <authorList>
            <person name="Lu H."/>
        </authorList>
    </citation>
    <scope>NUCLEOTIDE SEQUENCE [LARGE SCALE GENOMIC DNA]</scope>
    <source>
        <strain evidence="3 4">FT29W</strain>
    </source>
</reference>
<keyword evidence="2" id="KW-0732">Signal</keyword>
<evidence type="ECO:0000256" key="2">
    <source>
        <dbReference type="SAM" id="SignalP"/>
    </source>
</evidence>
<dbReference type="EMBL" id="WHUG01000030">
    <property type="protein sequence ID" value="MQA42804.1"/>
    <property type="molecule type" value="Genomic_DNA"/>
</dbReference>
<gene>
    <name evidence="3" type="ORF">GEV02_32200</name>
</gene>
<comment type="caution">
    <text evidence="3">The sequence shown here is derived from an EMBL/GenBank/DDBJ whole genome shotgun (WGS) entry which is preliminary data.</text>
</comment>
<protein>
    <submittedName>
        <fullName evidence="3">Uncharacterized protein</fullName>
    </submittedName>
</protein>
<feature type="compositionally biased region" description="Pro residues" evidence="1">
    <location>
        <begin position="72"/>
        <end position="88"/>
    </location>
</feature>
<feature type="signal peptide" evidence="2">
    <location>
        <begin position="1"/>
        <end position="26"/>
    </location>
</feature>
<accession>A0A6A7NCP6</accession>
<sequence length="166" mass="16753">MMQRSSLASRTILLVLLAAAAASASAQQVTLGRLFATADERSAMDRQRDAGGAAPMAQPQAMPGATGAAPMAQPPGMPDPNAPPPGMQPPGAAAAPPPSSAVQLSGVLRGSSGRTTVWLNQVPQENGAQAIPGQGVALRLSSGRKLIMKPGQSFDPANGNVQELGR</sequence>
<evidence type="ECO:0000313" key="3">
    <source>
        <dbReference type="EMBL" id="MQA42804.1"/>
    </source>
</evidence>
<organism evidence="3 4">
    <name type="scientific">Rugamonas aquatica</name>
    <dbReference type="NCBI Taxonomy" id="2743357"/>
    <lineage>
        <taxon>Bacteria</taxon>
        <taxon>Pseudomonadati</taxon>
        <taxon>Pseudomonadota</taxon>
        <taxon>Betaproteobacteria</taxon>
        <taxon>Burkholderiales</taxon>
        <taxon>Oxalobacteraceae</taxon>
        <taxon>Telluria group</taxon>
        <taxon>Rugamonas</taxon>
    </lineage>
</organism>
<feature type="compositionally biased region" description="Low complexity" evidence="1">
    <location>
        <begin position="50"/>
        <end position="71"/>
    </location>
</feature>
<feature type="region of interest" description="Disordered" evidence="1">
    <location>
        <begin position="43"/>
        <end position="108"/>
    </location>
</feature>
<evidence type="ECO:0000313" key="4">
    <source>
        <dbReference type="Proteomes" id="UP000440498"/>
    </source>
</evidence>
<feature type="chain" id="PRO_5025637180" evidence="2">
    <location>
        <begin position="27"/>
        <end position="166"/>
    </location>
</feature>
<name>A0A6A7NCP6_9BURK</name>
<evidence type="ECO:0000256" key="1">
    <source>
        <dbReference type="SAM" id="MobiDB-lite"/>
    </source>
</evidence>
<proteinExistence type="predicted"/>
<dbReference type="AlphaFoldDB" id="A0A6A7NCP6"/>
<dbReference type="Proteomes" id="UP000440498">
    <property type="component" value="Unassembled WGS sequence"/>
</dbReference>
<dbReference type="RefSeq" id="WP_152841866.1">
    <property type="nucleotide sequence ID" value="NZ_WHUG01000030.1"/>
</dbReference>